<accession>M6USC0</accession>
<dbReference type="Proteomes" id="UP000012160">
    <property type="component" value="Unassembled WGS sequence"/>
</dbReference>
<gene>
    <name evidence="1" type="ORF">LEP1GSC187_3067</name>
</gene>
<proteinExistence type="predicted"/>
<evidence type="ECO:0000313" key="1">
    <source>
        <dbReference type="EMBL" id="EMO45661.1"/>
    </source>
</evidence>
<reference evidence="1 2" key="1">
    <citation type="submission" date="2013-01" db="EMBL/GenBank/DDBJ databases">
        <authorList>
            <person name="Harkins D.M."/>
            <person name="Durkin A.S."/>
            <person name="Brinkac L.M."/>
            <person name="Haft D.H."/>
            <person name="Selengut J.D."/>
            <person name="Sanka R."/>
            <person name="DePew J."/>
            <person name="Purushe J."/>
            <person name="Matthias M.A."/>
            <person name="Vinetz J.M."/>
            <person name="Sutton G.G."/>
            <person name="Nierman W.C."/>
            <person name="Fouts D.E."/>
        </authorList>
    </citation>
    <scope>NUCLEOTIDE SEQUENCE [LARGE SCALE GENOMIC DNA]</scope>
    <source>
        <strain evidence="1 2">ZUN179</strain>
    </source>
</reference>
<dbReference type="AlphaFoldDB" id="M6USC0"/>
<organism evidence="1 2">
    <name type="scientific">Leptospira santarosai str. ZUN179</name>
    <dbReference type="NCBI Taxonomy" id="1049985"/>
    <lineage>
        <taxon>Bacteria</taxon>
        <taxon>Pseudomonadati</taxon>
        <taxon>Spirochaetota</taxon>
        <taxon>Spirochaetia</taxon>
        <taxon>Leptospirales</taxon>
        <taxon>Leptospiraceae</taxon>
        <taxon>Leptospira</taxon>
    </lineage>
</organism>
<dbReference type="EMBL" id="AHOQ02000030">
    <property type="protein sequence ID" value="EMO45661.1"/>
    <property type="molecule type" value="Genomic_DNA"/>
</dbReference>
<evidence type="ECO:0000313" key="2">
    <source>
        <dbReference type="Proteomes" id="UP000012160"/>
    </source>
</evidence>
<name>M6USC0_9LEPT</name>
<sequence>MGTPSFPFSGFGARFCRNSFLPYKNELLILHSVFRLENLEHSLRIVGTTALQEIQVQTNV</sequence>
<protein>
    <submittedName>
        <fullName evidence="1">Uncharacterized protein</fullName>
    </submittedName>
</protein>
<comment type="caution">
    <text evidence="1">The sequence shown here is derived from an EMBL/GenBank/DDBJ whole genome shotgun (WGS) entry which is preliminary data.</text>
</comment>